<organism evidence="1 2">
    <name type="scientific">Candidatus Nitrosymbiomonas proteolyticus</name>
    <dbReference type="NCBI Taxonomy" id="2608984"/>
    <lineage>
        <taxon>Bacteria</taxon>
        <taxon>Bacillati</taxon>
        <taxon>Armatimonadota</taxon>
        <taxon>Armatimonadota incertae sedis</taxon>
        <taxon>Candidatus Nitrosymbiomonas</taxon>
    </lineage>
</organism>
<dbReference type="KEGG" id="npy:NPRO_24530"/>
<accession>A0A809RDZ4</accession>
<dbReference type="AlphaFoldDB" id="A0A809RDZ4"/>
<evidence type="ECO:0000313" key="1">
    <source>
        <dbReference type="EMBL" id="BBO24858.1"/>
    </source>
</evidence>
<dbReference type="EMBL" id="AP021858">
    <property type="protein sequence ID" value="BBO24858.1"/>
    <property type="molecule type" value="Genomic_DNA"/>
</dbReference>
<reference evidence="1" key="1">
    <citation type="journal article" name="DNA Res.">
        <title>The physiological potential of anammox bacteria as revealed by their core genome structure.</title>
        <authorList>
            <person name="Okubo T."/>
            <person name="Toyoda A."/>
            <person name="Fukuhara K."/>
            <person name="Uchiyama I."/>
            <person name="Harigaya Y."/>
            <person name="Kuroiwa M."/>
            <person name="Suzuki T."/>
            <person name="Murakami Y."/>
            <person name="Suwa Y."/>
            <person name="Takami H."/>
        </authorList>
    </citation>
    <scope>NUCLEOTIDE SEQUENCE</scope>
    <source>
        <strain evidence="1">317325-2</strain>
    </source>
</reference>
<gene>
    <name evidence="1" type="ORF">NPRO_24530</name>
</gene>
<protein>
    <submittedName>
        <fullName evidence="1">Uncharacterized protein</fullName>
    </submittedName>
</protein>
<proteinExistence type="predicted"/>
<dbReference type="Proteomes" id="UP000662873">
    <property type="component" value="Chromosome"/>
</dbReference>
<name>A0A809RDZ4_9BACT</name>
<sequence>MSLSVTSSRVKEKCGITVSDYDATISNLIGEITPVVEFAIRGEHLADTGNTGLQATLKLGLTEVICGELLEQIAREPGALESVSIGDLALSPPPPQVWSTLAGLKRQGWARLRPFLKPDVAGVLATVLTGGSKIPEESGL</sequence>
<evidence type="ECO:0000313" key="2">
    <source>
        <dbReference type="Proteomes" id="UP000662873"/>
    </source>
</evidence>